<dbReference type="InterPro" id="IPR000073">
    <property type="entry name" value="AB_hydrolase_1"/>
</dbReference>
<accession>A0A0C2J8T8</accession>
<reference evidence="3" key="1">
    <citation type="journal article" date="2015" name="Chem. Biol.">
        <title>Structure, bioactivity, and resistance mechanism of streptomonomicin, an unusual lasso Peptide from an understudied halophilic actinomycete.</title>
        <authorList>
            <person name="Metelev M."/>
            <person name="Tietz J.I."/>
            <person name="Melby J.O."/>
            <person name="Blair P.M."/>
            <person name="Zhu L."/>
            <person name="Livnat I."/>
            <person name="Severinov K."/>
            <person name="Mitchell D.A."/>
        </authorList>
    </citation>
    <scope>NUCLEOTIDE SEQUENCE [LARGE SCALE GENOMIC DNA]</scope>
    <source>
        <strain evidence="3">YIM 90003</strain>
    </source>
</reference>
<evidence type="ECO:0000259" key="1">
    <source>
        <dbReference type="Pfam" id="PF12697"/>
    </source>
</evidence>
<evidence type="ECO:0000313" key="2">
    <source>
        <dbReference type="EMBL" id="KIH97916.1"/>
    </source>
</evidence>
<dbReference type="GO" id="GO:0047372">
    <property type="term" value="F:monoacylglycerol lipase activity"/>
    <property type="evidence" value="ECO:0007669"/>
    <property type="project" value="TreeGrafter"/>
</dbReference>
<dbReference type="Gene3D" id="3.40.50.1820">
    <property type="entry name" value="alpha/beta hydrolase"/>
    <property type="match status" value="1"/>
</dbReference>
<gene>
    <name evidence="2" type="ORF">LP52_16430</name>
</gene>
<dbReference type="PANTHER" id="PTHR43798">
    <property type="entry name" value="MONOACYLGLYCEROL LIPASE"/>
    <property type="match status" value="1"/>
</dbReference>
<dbReference type="Pfam" id="PF12697">
    <property type="entry name" value="Abhydrolase_6"/>
    <property type="match status" value="1"/>
</dbReference>
<protein>
    <recommendedName>
        <fullName evidence="1">AB hydrolase-1 domain-containing protein</fullName>
    </recommendedName>
</protein>
<keyword evidence="3" id="KW-1185">Reference proteome</keyword>
<dbReference type="EMBL" id="JROO01000031">
    <property type="protein sequence ID" value="KIH97916.1"/>
    <property type="molecule type" value="Genomic_DNA"/>
</dbReference>
<dbReference type="AlphaFoldDB" id="A0A0C2J8T8"/>
<feature type="domain" description="AB hydrolase-1" evidence="1">
    <location>
        <begin position="37"/>
        <end position="294"/>
    </location>
</feature>
<dbReference type="GO" id="GO:0046464">
    <property type="term" value="P:acylglycerol catabolic process"/>
    <property type="evidence" value="ECO:0007669"/>
    <property type="project" value="TreeGrafter"/>
</dbReference>
<dbReference type="Proteomes" id="UP000031675">
    <property type="component" value="Unassembled WGS sequence"/>
</dbReference>
<dbReference type="SUPFAM" id="SSF53474">
    <property type="entry name" value="alpha/beta-Hydrolases"/>
    <property type="match status" value="1"/>
</dbReference>
<dbReference type="OrthoDB" id="5422338at2"/>
<dbReference type="STRING" id="183763.LP52_16430"/>
<sequence>MIPLRHAADRTRIVHTTDGAELRVHIRGPADAPVTAVLGHGWMMSSDTWRLQATRLSADPDGAVRTVRWDQRGHGGSTRGSRPLGNAALGDDLRQVLQTCAPEGPVVLGGHSMGGRAIMALAAAHPGLVAERVAGVLLAATAAGRLEPGPGRPLGAQMAGAARRTAVRALGRAPAAVDRLRLLLPPHTTAYRAAVRRAAFGPAADPLHVRECAELVHSTPTDVVAGYYESLTGDDLSSGLGALGALPVRVLAGGRDRLIGRRLPRELARGLPRAQLRMLPACGHMLPFEAPEAVGAELSALCRAAMAGPAQ</sequence>
<name>A0A0C2J8T8_9ACTN</name>
<dbReference type="RefSeq" id="WP_040274707.1">
    <property type="nucleotide sequence ID" value="NZ_JROO01000031.1"/>
</dbReference>
<proteinExistence type="predicted"/>
<dbReference type="GO" id="GO:0016020">
    <property type="term" value="C:membrane"/>
    <property type="evidence" value="ECO:0007669"/>
    <property type="project" value="TreeGrafter"/>
</dbReference>
<dbReference type="PANTHER" id="PTHR43798:SF5">
    <property type="entry name" value="MONOACYLGLYCEROL LIPASE ABHD6"/>
    <property type="match status" value="1"/>
</dbReference>
<dbReference type="InterPro" id="IPR050266">
    <property type="entry name" value="AB_hydrolase_sf"/>
</dbReference>
<evidence type="ECO:0000313" key="3">
    <source>
        <dbReference type="Proteomes" id="UP000031675"/>
    </source>
</evidence>
<dbReference type="InterPro" id="IPR029058">
    <property type="entry name" value="AB_hydrolase_fold"/>
</dbReference>
<comment type="caution">
    <text evidence="2">The sequence shown here is derived from an EMBL/GenBank/DDBJ whole genome shotgun (WGS) entry which is preliminary data.</text>
</comment>
<organism evidence="2 3">
    <name type="scientific">Streptomonospora alba</name>
    <dbReference type="NCBI Taxonomy" id="183763"/>
    <lineage>
        <taxon>Bacteria</taxon>
        <taxon>Bacillati</taxon>
        <taxon>Actinomycetota</taxon>
        <taxon>Actinomycetes</taxon>
        <taxon>Streptosporangiales</taxon>
        <taxon>Nocardiopsidaceae</taxon>
        <taxon>Streptomonospora</taxon>
    </lineage>
</organism>